<protein>
    <submittedName>
        <fullName evidence="1">Uncharacterized protein</fullName>
    </submittedName>
</protein>
<dbReference type="EMBL" id="BEXD01002990">
    <property type="protein sequence ID" value="GBB99937.1"/>
    <property type="molecule type" value="Genomic_DNA"/>
</dbReference>
<reference evidence="2" key="2">
    <citation type="submission" date="2019-10" db="EMBL/GenBank/DDBJ databases">
        <title>Conservation and host-specific expression of non-tandemly repeated heterogenous ribosome RNA gene in arbuscular mycorrhizal fungi.</title>
        <authorList>
            <person name="Maeda T."/>
            <person name="Kobayashi Y."/>
            <person name="Nakagawa T."/>
            <person name="Ezawa T."/>
            <person name="Yamaguchi K."/>
            <person name="Bino T."/>
            <person name="Nishimoto Y."/>
            <person name="Shigenobu S."/>
            <person name="Kawaguchi M."/>
        </authorList>
    </citation>
    <scope>NUCLEOTIDE SEQUENCE</scope>
    <source>
        <strain evidence="2">HR1</strain>
    </source>
</reference>
<reference evidence="1 3" key="1">
    <citation type="submission" date="2017-11" db="EMBL/GenBank/DDBJ databases">
        <title>The genome of Rhizophagus clarus HR1 reveals common genetic basis of auxotrophy among arbuscular mycorrhizal fungi.</title>
        <authorList>
            <person name="Kobayashi Y."/>
        </authorList>
    </citation>
    <scope>NUCLEOTIDE SEQUENCE [LARGE SCALE GENOMIC DNA]</scope>
    <source>
        <strain evidence="1 3">HR1</strain>
    </source>
</reference>
<proteinExistence type="predicted"/>
<dbReference type="Proteomes" id="UP000615446">
    <property type="component" value="Unassembled WGS sequence"/>
</dbReference>
<keyword evidence="3" id="KW-1185">Reference proteome</keyword>
<evidence type="ECO:0000313" key="2">
    <source>
        <dbReference type="EMBL" id="GET01194.1"/>
    </source>
</evidence>
<dbReference type="Proteomes" id="UP000247702">
    <property type="component" value="Unassembled WGS sequence"/>
</dbReference>
<dbReference type="EMBL" id="BLAL01000297">
    <property type="protein sequence ID" value="GET01194.1"/>
    <property type="molecule type" value="Genomic_DNA"/>
</dbReference>
<organism evidence="1 3">
    <name type="scientific">Rhizophagus clarus</name>
    <dbReference type="NCBI Taxonomy" id="94130"/>
    <lineage>
        <taxon>Eukaryota</taxon>
        <taxon>Fungi</taxon>
        <taxon>Fungi incertae sedis</taxon>
        <taxon>Mucoromycota</taxon>
        <taxon>Glomeromycotina</taxon>
        <taxon>Glomeromycetes</taxon>
        <taxon>Glomerales</taxon>
        <taxon>Glomeraceae</taxon>
        <taxon>Rhizophagus</taxon>
    </lineage>
</organism>
<dbReference type="AlphaFoldDB" id="A0A2Z6RBU1"/>
<comment type="caution">
    <text evidence="1">The sequence shown here is derived from an EMBL/GenBank/DDBJ whole genome shotgun (WGS) entry which is preliminary data.</text>
</comment>
<evidence type="ECO:0000313" key="1">
    <source>
        <dbReference type="EMBL" id="GBB99937.1"/>
    </source>
</evidence>
<evidence type="ECO:0000313" key="3">
    <source>
        <dbReference type="Proteomes" id="UP000247702"/>
    </source>
</evidence>
<name>A0A2Z6RBU1_9GLOM</name>
<accession>A0A2Z6RBU1</accession>
<gene>
    <name evidence="2" type="ORF">RCL2_002761400</name>
    <name evidence="1" type="ORF">RclHR1_03690010</name>
</gene>
<sequence>MDDPAFFATIDIDEKALRSYVSNNKDVMQLLEVPKKFVRGHMEPVPLKSTLLPTFLGIILGQFVKRSGYHDHDTCAAERAKLAVQQQQILLVLNKKFSKINHTNQNQ</sequence>